<evidence type="ECO:0000256" key="1">
    <source>
        <dbReference type="SAM" id="MobiDB-lite"/>
    </source>
</evidence>
<feature type="region of interest" description="Disordered" evidence="1">
    <location>
        <begin position="365"/>
        <end position="385"/>
    </location>
</feature>
<dbReference type="AlphaFoldDB" id="A0AAP0EQF7"/>
<protein>
    <submittedName>
        <fullName evidence="2">Uncharacterized protein</fullName>
    </submittedName>
</protein>
<dbReference type="EMBL" id="JBBNAG010000011">
    <property type="protein sequence ID" value="KAK9094818.1"/>
    <property type="molecule type" value="Genomic_DNA"/>
</dbReference>
<reference evidence="2 3" key="1">
    <citation type="submission" date="2024-01" db="EMBL/GenBank/DDBJ databases">
        <title>Genome assemblies of Stephania.</title>
        <authorList>
            <person name="Yang L."/>
        </authorList>
    </citation>
    <scope>NUCLEOTIDE SEQUENCE [LARGE SCALE GENOMIC DNA]</scope>
    <source>
        <strain evidence="2">JXDWG</strain>
        <tissue evidence="2">Leaf</tissue>
    </source>
</reference>
<evidence type="ECO:0000313" key="2">
    <source>
        <dbReference type="EMBL" id="KAK9094818.1"/>
    </source>
</evidence>
<sequence>MFRLCTRLTEHKFIRLLHIATLLSLHRPPPHQPDSELPPCRPALRLGDIFSNFLSLSATQATSHDLSAPILHSMSPLPAAHLLSCRFDSLLARAATELEIFSIFLSLCIDRLPSLSFSHPPSLSLSASDRLPSPWISRLLPSRLPLSTPADLEIFIVPFPLLGSQHYDEITAVTHPHSLAYSHSRLYEITTVVVASILSLPFVESRFSFSIELSGEEKMSTETLDGSGPPDGDLDGRPRDRRWWRTHSRIARYGTIESRGQSEGVELHKEIEDQLQRRSDETIASCALSSMRSLDIICTVVVDETELRRHIFPLFRRRAQSSSNHTPLSHSNQYGSSYRHGTVTTISAPPSLACAAPSSGSYEAMGAHCSAPQRRNGDSHALTPLPSSFIDGTSGGMRRHPILLDSPLLLSLFGLFLDKDEDDEAKLVKRREEHTRATGLAIDEERLYYDAAGSAPPKGVLWARITCQEDEELCEIPC</sequence>
<proteinExistence type="predicted"/>
<dbReference type="Proteomes" id="UP001419268">
    <property type="component" value="Unassembled WGS sequence"/>
</dbReference>
<comment type="caution">
    <text evidence="2">The sequence shown here is derived from an EMBL/GenBank/DDBJ whole genome shotgun (WGS) entry which is preliminary data.</text>
</comment>
<organism evidence="2 3">
    <name type="scientific">Stephania cephalantha</name>
    <dbReference type="NCBI Taxonomy" id="152367"/>
    <lineage>
        <taxon>Eukaryota</taxon>
        <taxon>Viridiplantae</taxon>
        <taxon>Streptophyta</taxon>
        <taxon>Embryophyta</taxon>
        <taxon>Tracheophyta</taxon>
        <taxon>Spermatophyta</taxon>
        <taxon>Magnoliopsida</taxon>
        <taxon>Ranunculales</taxon>
        <taxon>Menispermaceae</taxon>
        <taxon>Menispermoideae</taxon>
        <taxon>Cissampelideae</taxon>
        <taxon>Stephania</taxon>
    </lineage>
</organism>
<feature type="region of interest" description="Disordered" evidence="1">
    <location>
        <begin position="219"/>
        <end position="240"/>
    </location>
</feature>
<evidence type="ECO:0000313" key="3">
    <source>
        <dbReference type="Proteomes" id="UP001419268"/>
    </source>
</evidence>
<accession>A0AAP0EQF7</accession>
<gene>
    <name evidence="2" type="ORF">Scep_026287</name>
</gene>
<keyword evidence="3" id="KW-1185">Reference proteome</keyword>
<name>A0AAP0EQF7_9MAGN</name>